<comment type="caution">
    <text evidence="1">The sequence shown here is derived from an EMBL/GenBank/DDBJ whole genome shotgun (WGS) entry which is preliminary data.</text>
</comment>
<accession>A0A8H7Z6V7</accession>
<gene>
    <name evidence="1" type="ORF">I7I52_00675</name>
</gene>
<evidence type="ECO:0000313" key="2">
    <source>
        <dbReference type="Proteomes" id="UP000670092"/>
    </source>
</evidence>
<reference evidence="1 2" key="1">
    <citation type="submission" date="2021-01" db="EMBL/GenBank/DDBJ databases">
        <title>Chromosome-level genome assembly of a human fungal pathogen reveals clustering of transcriptionally co-regulated genes.</title>
        <authorList>
            <person name="Voorhies M."/>
            <person name="Cohen S."/>
            <person name="Shea T.P."/>
            <person name="Petrus S."/>
            <person name="Munoz J.F."/>
            <person name="Poplawski S."/>
            <person name="Goldman W.E."/>
            <person name="Michael T."/>
            <person name="Cuomo C.A."/>
            <person name="Sil A."/>
            <person name="Beyhan S."/>
        </authorList>
    </citation>
    <scope>NUCLEOTIDE SEQUENCE [LARGE SCALE GENOMIC DNA]</scope>
    <source>
        <strain evidence="1 2">G184AR</strain>
    </source>
</reference>
<dbReference type="EMBL" id="JAEVHI010000001">
    <property type="protein sequence ID" value="KAG5302892.1"/>
    <property type="molecule type" value="Genomic_DNA"/>
</dbReference>
<protein>
    <submittedName>
        <fullName evidence="1">Uncharacterized protein</fullName>
    </submittedName>
</protein>
<dbReference type="Proteomes" id="UP000670092">
    <property type="component" value="Unassembled WGS sequence"/>
</dbReference>
<name>A0A8H7Z6V7_AJECA</name>
<dbReference type="AlphaFoldDB" id="A0A8H7Z6V7"/>
<evidence type="ECO:0000313" key="1">
    <source>
        <dbReference type="EMBL" id="KAG5302892.1"/>
    </source>
</evidence>
<dbReference type="VEuPathDB" id="FungiDB:I7I52_00675"/>
<sequence length="92" mass="10449">MCSIGEESMAMDRITIDWRAVSANVIGSWFSMTETAYLKWVPDRSLVVLANSPSRNNGYWTRSVLRRVSVIPMHLFANQRVDVNSSVSIRLT</sequence>
<proteinExistence type="predicted"/>
<organism evidence="1 2">
    <name type="scientific">Ajellomyces capsulatus</name>
    <name type="common">Darling's disease fungus</name>
    <name type="synonym">Histoplasma capsulatum</name>
    <dbReference type="NCBI Taxonomy" id="5037"/>
    <lineage>
        <taxon>Eukaryota</taxon>
        <taxon>Fungi</taxon>
        <taxon>Dikarya</taxon>
        <taxon>Ascomycota</taxon>
        <taxon>Pezizomycotina</taxon>
        <taxon>Eurotiomycetes</taxon>
        <taxon>Eurotiomycetidae</taxon>
        <taxon>Onygenales</taxon>
        <taxon>Ajellomycetaceae</taxon>
        <taxon>Histoplasma</taxon>
    </lineage>
</organism>